<reference evidence="3" key="1">
    <citation type="submission" date="2018-06" db="EMBL/GenBank/DDBJ databases">
        <title>Genome assembly of Danube salmon.</title>
        <authorList>
            <person name="Macqueen D.J."/>
            <person name="Gundappa M.K."/>
        </authorList>
    </citation>
    <scope>NUCLEOTIDE SEQUENCE [LARGE SCALE GENOMIC DNA]</scope>
</reference>
<evidence type="ECO:0000259" key="1">
    <source>
        <dbReference type="PROSITE" id="PS50835"/>
    </source>
</evidence>
<dbReference type="InterPro" id="IPR036179">
    <property type="entry name" value="Ig-like_dom_sf"/>
</dbReference>
<proteinExistence type="predicted"/>
<dbReference type="InterPro" id="IPR013098">
    <property type="entry name" value="Ig_I-set"/>
</dbReference>
<dbReference type="Proteomes" id="UP000314982">
    <property type="component" value="Unassembled WGS sequence"/>
</dbReference>
<reference evidence="2" key="3">
    <citation type="submission" date="2025-09" db="UniProtKB">
        <authorList>
            <consortium name="Ensembl"/>
        </authorList>
    </citation>
    <scope>IDENTIFICATION</scope>
</reference>
<dbReference type="InterPro" id="IPR013783">
    <property type="entry name" value="Ig-like_fold"/>
</dbReference>
<organism evidence="2 3">
    <name type="scientific">Hucho hucho</name>
    <name type="common">huchen</name>
    <dbReference type="NCBI Taxonomy" id="62062"/>
    <lineage>
        <taxon>Eukaryota</taxon>
        <taxon>Metazoa</taxon>
        <taxon>Chordata</taxon>
        <taxon>Craniata</taxon>
        <taxon>Vertebrata</taxon>
        <taxon>Euteleostomi</taxon>
        <taxon>Actinopterygii</taxon>
        <taxon>Neopterygii</taxon>
        <taxon>Teleostei</taxon>
        <taxon>Protacanthopterygii</taxon>
        <taxon>Salmoniformes</taxon>
        <taxon>Salmonidae</taxon>
        <taxon>Salmoninae</taxon>
        <taxon>Hucho</taxon>
    </lineage>
</organism>
<dbReference type="STRING" id="62062.ENSHHUP00000039942"/>
<evidence type="ECO:0000313" key="2">
    <source>
        <dbReference type="Ensembl" id="ENSHHUP00000039942.1"/>
    </source>
</evidence>
<dbReference type="InterPro" id="IPR007110">
    <property type="entry name" value="Ig-like_dom"/>
</dbReference>
<accession>A0A4W5MNB5</accession>
<dbReference type="PROSITE" id="PS50835">
    <property type="entry name" value="IG_LIKE"/>
    <property type="match status" value="1"/>
</dbReference>
<dbReference type="Pfam" id="PF07679">
    <property type="entry name" value="I-set"/>
    <property type="match status" value="1"/>
</dbReference>
<dbReference type="Gene3D" id="2.60.40.10">
    <property type="entry name" value="Immunoglobulins"/>
    <property type="match status" value="1"/>
</dbReference>
<reference evidence="2" key="2">
    <citation type="submission" date="2025-08" db="UniProtKB">
        <authorList>
            <consortium name="Ensembl"/>
        </authorList>
    </citation>
    <scope>IDENTIFICATION</scope>
</reference>
<dbReference type="Ensembl" id="ENSHHUT00000041493.1">
    <property type="protein sequence ID" value="ENSHHUP00000039942.1"/>
    <property type="gene ID" value="ENSHHUG00000024754.1"/>
</dbReference>
<dbReference type="AlphaFoldDB" id="A0A4W5MNB5"/>
<name>A0A4W5MNB5_9TELE</name>
<sequence length="116" mass="12958">MVMDMKPFANVFTGFTPDCFLLQRQVAVAENNRARVTKGLPDVVAIMENKSLCQTCFADDDPAPEMFWLRNYKGIVSGGQFNIANENKCSTLTVNNVTSEDSGNYSIFVRNQYGTQ</sequence>
<dbReference type="GeneTree" id="ENSGT00940000158669"/>
<dbReference type="SUPFAM" id="SSF48726">
    <property type="entry name" value="Immunoglobulin"/>
    <property type="match status" value="1"/>
</dbReference>
<evidence type="ECO:0000313" key="3">
    <source>
        <dbReference type="Proteomes" id="UP000314982"/>
    </source>
</evidence>
<protein>
    <recommendedName>
        <fullName evidence="1">Ig-like domain-containing protein</fullName>
    </recommendedName>
</protein>
<feature type="domain" description="Ig-like" evidence="1">
    <location>
        <begin position="17"/>
        <end position="116"/>
    </location>
</feature>
<keyword evidence="3" id="KW-1185">Reference proteome</keyword>